<reference evidence="1 2" key="1">
    <citation type="submission" date="2018-01" db="EMBL/GenBank/DDBJ databases">
        <title>Draft genome sequence of Nonomuraea sp. KC333.</title>
        <authorList>
            <person name="Sahin N."/>
            <person name="Saygin H."/>
            <person name="Ay H."/>
        </authorList>
    </citation>
    <scope>NUCLEOTIDE SEQUENCE [LARGE SCALE GENOMIC DNA]</scope>
    <source>
        <strain evidence="1 2">KC333</strain>
    </source>
</reference>
<comment type="caution">
    <text evidence="1">The sequence shown here is derived from an EMBL/GenBank/DDBJ whole genome shotgun (WGS) entry which is preliminary data.</text>
</comment>
<dbReference type="Proteomes" id="UP000249304">
    <property type="component" value="Unassembled WGS sequence"/>
</dbReference>
<name>A0A2W2EA11_9ACTN</name>
<gene>
    <name evidence="1" type="ORF">C1J01_12660</name>
</gene>
<keyword evidence="2" id="KW-1185">Reference proteome</keyword>
<organism evidence="1 2">
    <name type="scientific">Nonomuraea aridisoli</name>
    <dbReference type="NCBI Taxonomy" id="2070368"/>
    <lineage>
        <taxon>Bacteria</taxon>
        <taxon>Bacillati</taxon>
        <taxon>Actinomycetota</taxon>
        <taxon>Actinomycetes</taxon>
        <taxon>Streptosporangiales</taxon>
        <taxon>Streptosporangiaceae</taxon>
        <taxon>Nonomuraea</taxon>
    </lineage>
</organism>
<proteinExistence type="predicted"/>
<accession>A0A2W2EA11</accession>
<dbReference type="EMBL" id="POUD01000040">
    <property type="protein sequence ID" value="PZG19301.1"/>
    <property type="molecule type" value="Genomic_DNA"/>
</dbReference>
<sequence>MFGAGLAVTHLSEGSAGTLGHLPDRQVIAERRSAQRMGENILIISRTCADGLEQGSPSASVTYEY</sequence>
<evidence type="ECO:0000313" key="1">
    <source>
        <dbReference type="EMBL" id="PZG19301.1"/>
    </source>
</evidence>
<protein>
    <submittedName>
        <fullName evidence="1">Uncharacterized protein</fullName>
    </submittedName>
</protein>
<dbReference type="AlphaFoldDB" id="A0A2W2EA11"/>
<evidence type="ECO:0000313" key="2">
    <source>
        <dbReference type="Proteomes" id="UP000249304"/>
    </source>
</evidence>